<dbReference type="PANTHER" id="PTHR41368:SF1">
    <property type="entry name" value="PROTEIN YGHO"/>
    <property type="match status" value="1"/>
</dbReference>
<accession>W7Y115</accession>
<reference evidence="1 2" key="1">
    <citation type="journal article" date="2014" name="Genome Announc.">
        <title>Draft Genome Sequence of Cytophaga fermentans JCM 21142T, a Facultative Anaerobe Isolated from Marine Mud.</title>
        <authorList>
            <person name="Starns D."/>
            <person name="Oshima K."/>
            <person name="Suda W."/>
            <person name="Iino T."/>
            <person name="Yuki M."/>
            <person name="Inoue J."/>
            <person name="Kitamura K."/>
            <person name="Iida T."/>
            <person name="Darby A."/>
            <person name="Hattori M."/>
            <person name="Ohkuma M."/>
        </authorList>
    </citation>
    <scope>NUCLEOTIDE SEQUENCE [LARGE SCALE GENOMIC DNA]</scope>
    <source>
        <strain evidence="1 2">JCM 21142</strain>
    </source>
</reference>
<dbReference type="PANTHER" id="PTHR41368">
    <property type="entry name" value="PROTEIN YGHO"/>
    <property type="match status" value="1"/>
</dbReference>
<keyword evidence="2" id="KW-1185">Reference proteome</keyword>
<gene>
    <name evidence="1" type="ORF">JCM21142_255</name>
</gene>
<sequence>MTNRLDLKKPFPERFWKIAEWIGKKPDYEFRHLTWNQKDKYIEDMIEIYNDAWKFHENFTPLTKEKVQPSFDKAKPIALEELLWFAYYKNEPIGFILMYPDVNQIFKRFNGKLNLLNKLRFLWLKRKNTMTRLRVVILGVKTKFQKSGVESGLFYHLRKPVFSRTWYDEMELSWVGDFNPKMRALQDSMGAEFSKKHITYRLIFDPSKRKNVRASAIPRDAKERVVRSKV</sequence>
<dbReference type="RefSeq" id="WP_235207941.1">
    <property type="nucleotide sequence ID" value="NZ_BAMD01000002.1"/>
</dbReference>
<evidence type="ECO:0000313" key="1">
    <source>
        <dbReference type="EMBL" id="GAF01642.1"/>
    </source>
</evidence>
<comment type="caution">
    <text evidence="1">The sequence shown here is derived from an EMBL/GenBank/DDBJ whole genome shotgun (WGS) entry which is preliminary data.</text>
</comment>
<name>W7Y115_9BACT</name>
<organism evidence="1 2">
    <name type="scientific">Saccharicrinis fermentans DSM 9555 = JCM 21142</name>
    <dbReference type="NCBI Taxonomy" id="869213"/>
    <lineage>
        <taxon>Bacteria</taxon>
        <taxon>Pseudomonadati</taxon>
        <taxon>Bacteroidota</taxon>
        <taxon>Bacteroidia</taxon>
        <taxon>Marinilabiliales</taxon>
        <taxon>Marinilabiliaceae</taxon>
        <taxon>Saccharicrinis</taxon>
    </lineage>
</organism>
<dbReference type="eggNOG" id="COG0456">
    <property type="taxonomic scope" value="Bacteria"/>
</dbReference>
<dbReference type="AlphaFoldDB" id="W7Y115"/>
<dbReference type="InterPro" id="IPR016181">
    <property type="entry name" value="Acyl_CoA_acyltransferase"/>
</dbReference>
<proteinExistence type="predicted"/>
<evidence type="ECO:0000313" key="2">
    <source>
        <dbReference type="Proteomes" id="UP000019402"/>
    </source>
</evidence>
<dbReference type="SUPFAM" id="SSF55729">
    <property type="entry name" value="Acyl-CoA N-acyltransferases (Nat)"/>
    <property type="match status" value="1"/>
</dbReference>
<dbReference type="InterPro" id="IPR039968">
    <property type="entry name" value="BcerS-like"/>
</dbReference>
<dbReference type="Gene3D" id="3.40.630.30">
    <property type="match status" value="1"/>
</dbReference>
<evidence type="ECO:0008006" key="3">
    <source>
        <dbReference type="Google" id="ProtNLM"/>
    </source>
</evidence>
<dbReference type="Proteomes" id="UP000019402">
    <property type="component" value="Unassembled WGS sequence"/>
</dbReference>
<dbReference type="STRING" id="869213.GCA_000517085_03240"/>
<protein>
    <recommendedName>
        <fullName evidence="3">N-acetyltransferase domain-containing protein</fullName>
    </recommendedName>
</protein>
<dbReference type="EMBL" id="BAMD01000002">
    <property type="protein sequence ID" value="GAF01642.1"/>
    <property type="molecule type" value="Genomic_DNA"/>
</dbReference>